<feature type="signal peptide" evidence="1">
    <location>
        <begin position="1"/>
        <end position="18"/>
    </location>
</feature>
<dbReference type="eggNOG" id="COG3509">
    <property type="taxonomic scope" value="Bacteria"/>
</dbReference>
<dbReference type="STRING" id="392500.Swoo_1555"/>
<sequence length="303" mass="34593" precursor="true">MKFFISIIIVLFSSCTFAANENINLGSGKFTIEGGKGHTEKKIDIYYHLPNSYDENTKVLIVIPGAGRNGWSYRDSWVEASEKHNVLILSPSYSEKLYPRFWNYNIARMLSDVKINKAKSAIESYTVVSDSNEWIFSDFDRVFDYSVSKLSLTAKKYDMFGHSAGGQILHRLALFDFKNKANRILASNSGWYTVPTFKENFPYGLNKGVSTREKISSAFKSKLTLFLGELDNEHETRGHLVRNPQLDIQGTYRLSRGKHFFKKSKELASNLNVKFNWNIHVVQGVGHDYKNMGKAAAIYLYSE</sequence>
<dbReference type="Proteomes" id="UP000002168">
    <property type="component" value="Chromosome"/>
</dbReference>
<dbReference type="SUPFAM" id="SSF53474">
    <property type="entry name" value="alpha/beta-Hydrolases"/>
    <property type="match status" value="1"/>
</dbReference>
<evidence type="ECO:0000313" key="2">
    <source>
        <dbReference type="EMBL" id="ACA85841.1"/>
    </source>
</evidence>
<dbReference type="Gene3D" id="3.40.50.1820">
    <property type="entry name" value="alpha/beta hydrolase"/>
    <property type="match status" value="1"/>
</dbReference>
<reference evidence="2 3" key="1">
    <citation type="submission" date="2008-02" db="EMBL/GenBank/DDBJ databases">
        <title>Complete sequence of Shewanella woodyi ATCC 51908.</title>
        <authorList>
            <consortium name="US DOE Joint Genome Institute"/>
            <person name="Copeland A."/>
            <person name="Lucas S."/>
            <person name="Lapidus A."/>
            <person name="Glavina del Rio T."/>
            <person name="Dalin E."/>
            <person name="Tice H."/>
            <person name="Bruce D."/>
            <person name="Goodwin L."/>
            <person name="Pitluck S."/>
            <person name="Sims D."/>
            <person name="Brettin T."/>
            <person name="Detter J.C."/>
            <person name="Han C."/>
            <person name="Kuske C.R."/>
            <person name="Schmutz J."/>
            <person name="Larimer F."/>
            <person name="Land M."/>
            <person name="Hauser L."/>
            <person name="Kyrpides N."/>
            <person name="Lykidis A."/>
            <person name="Zhao J.-S."/>
            <person name="Richardson P."/>
        </authorList>
    </citation>
    <scope>NUCLEOTIDE SEQUENCE [LARGE SCALE GENOMIC DNA]</scope>
    <source>
        <strain evidence="3">ATCC 51908 / MS32</strain>
    </source>
</reference>
<protein>
    <recommendedName>
        <fullName evidence="4">Alpha/beta hydrolase</fullName>
    </recommendedName>
</protein>
<dbReference type="InterPro" id="IPR029058">
    <property type="entry name" value="AB_hydrolase_fold"/>
</dbReference>
<keyword evidence="1" id="KW-0732">Signal</keyword>
<dbReference type="AlphaFoldDB" id="B1KLB6"/>
<gene>
    <name evidence="2" type="ordered locus">Swoo_1555</name>
</gene>
<feature type="chain" id="PRO_5002764632" description="Alpha/beta hydrolase" evidence="1">
    <location>
        <begin position="19"/>
        <end position="303"/>
    </location>
</feature>
<dbReference type="HOGENOM" id="CLU_060915_0_0_6"/>
<dbReference type="EMBL" id="CP000961">
    <property type="protein sequence ID" value="ACA85841.1"/>
    <property type="molecule type" value="Genomic_DNA"/>
</dbReference>
<evidence type="ECO:0008006" key="4">
    <source>
        <dbReference type="Google" id="ProtNLM"/>
    </source>
</evidence>
<name>B1KLB6_SHEWM</name>
<dbReference type="ESTHER" id="shewm-b1klb6">
    <property type="family name" value="PolyAspartate-hydrolase"/>
</dbReference>
<dbReference type="PROSITE" id="PS51257">
    <property type="entry name" value="PROKAR_LIPOPROTEIN"/>
    <property type="match status" value="1"/>
</dbReference>
<dbReference type="RefSeq" id="WP_012324187.1">
    <property type="nucleotide sequence ID" value="NC_010506.1"/>
</dbReference>
<accession>B1KLB6</accession>
<proteinExistence type="predicted"/>
<evidence type="ECO:0000313" key="3">
    <source>
        <dbReference type="Proteomes" id="UP000002168"/>
    </source>
</evidence>
<evidence type="ECO:0000256" key="1">
    <source>
        <dbReference type="SAM" id="SignalP"/>
    </source>
</evidence>
<keyword evidence="3" id="KW-1185">Reference proteome</keyword>
<organism evidence="2 3">
    <name type="scientific">Shewanella woodyi (strain ATCC 51908 / MS32)</name>
    <dbReference type="NCBI Taxonomy" id="392500"/>
    <lineage>
        <taxon>Bacteria</taxon>
        <taxon>Pseudomonadati</taxon>
        <taxon>Pseudomonadota</taxon>
        <taxon>Gammaproteobacteria</taxon>
        <taxon>Alteromonadales</taxon>
        <taxon>Shewanellaceae</taxon>
        <taxon>Shewanella</taxon>
    </lineage>
</organism>
<dbReference type="KEGG" id="swd:Swoo_1555"/>